<accession>A0A4U5LNR8</accession>
<dbReference type="OrthoDB" id="10339330at2759"/>
<evidence type="ECO:0000313" key="2">
    <source>
        <dbReference type="EMBL" id="TKR57533.1"/>
    </source>
</evidence>
<reference evidence="2 3" key="1">
    <citation type="journal article" date="2015" name="Genome Biol.">
        <title>Comparative genomics of Steinernema reveals deeply conserved gene regulatory networks.</title>
        <authorList>
            <person name="Dillman A.R."/>
            <person name="Macchietto M."/>
            <person name="Porter C.F."/>
            <person name="Rogers A."/>
            <person name="Williams B."/>
            <person name="Antoshechkin I."/>
            <person name="Lee M.M."/>
            <person name="Goodwin Z."/>
            <person name="Lu X."/>
            <person name="Lewis E.E."/>
            <person name="Goodrich-Blair H."/>
            <person name="Stock S.P."/>
            <person name="Adams B.J."/>
            <person name="Sternberg P.W."/>
            <person name="Mortazavi A."/>
        </authorList>
    </citation>
    <scope>NUCLEOTIDE SEQUENCE [LARGE SCALE GENOMIC DNA]</scope>
    <source>
        <strain evidence="2 3">ALL</strain>
    </source>
</reference>
<reference evidence="2 3" key="2">
    <citation type="journal article" date="2019" name="G3 (Bethesda)">
        <title>Hybrid Assembly of the Genome of the Entomopathogenic Nematode Steinernema carpocapsae Identifies the X-Chromosome.</title>
        <authorList>
            <person name="Serra L."/>
            <person name="Macchietto M."/>
            <person name="Macias-Munoz A."/>
            <person name="McGill C.J."/>
            <person name="Rodriguez I.M."/>
            <person name="Rodriguez B."/>
            <person name="Murad R."/>
            <person name="Mortazavi A."/>
        </authorList>
    </citation>
    <scope>NUCLEOTIDE SEQUENCE [LARGE SCALE GENOMIC DNA]</scope>
    <source>
        <strain evidence="2 3">ALL</strain>
    </source>
</reference>
<dbReference type="Proteomes" id="UP000298663">
    <property type="component" value="Unassembled WGS sequence"/>
</dbReference>
<sequence length="260" mass="29778">MFQHLSLLYFLTLLILCCTAYKIRLPTQYIQEHPCISSCVANFSSYEYPTNILEGDDYATYLVNLRDICPVLNDAHDCVSECDDSSFNPFSKRLYLAMCKQERLEALEPYLPCMKMQTETIKEECVEVCGSMDEIVTQISNLTYQNELKHDAHLEHKISLFEHYQCGRVQCFVQCNKSLFSKLCPLVNGETVGSFLKHFILDTLQASVDDMRASHTKDSGPLLPNCTFIYKPDTLFNDAPRTFSCLYIFVFGLVAVMLNL</sequence>
<protein>
    <recommendedName>
        <fullName evidence="4">Chondroitin proteoglycan 4 domain-containing protein</fullName>
    </recommendedName>
</protein>
<gene>
    <name evidence="2" type="ORF">L596_030783</name>
</gene>
<dbReference type="EMBL" id="AZBU02000015">
    <property type="protein sequence ID" value="TKR57533.1"/>
    <property type="molecule type" value="Genomic_DNA"/>
</dbReference>
<name>A0A4U5LNR8_STECR</name>
<keyword evidence="3" id="KW-1185">Reference proteome</keyword>
<evidence type="ECO:0008006" key="4">
    <source>
        <dbReference type="Google" id="ProtNLM"/>
    </source>
</evidence>
<evidence type="ECO:0000313" key="3">
    <source>
        <dbReference type="Proteomes" id="UP000298663"/>
    </source>
</evidence>
<comment type="caution">
    <text evidence="2">The sequence shown here is derived from an EMBL/GenBank/DDBJ whole genome shotgun (WGS) entry which is preliminary data.</text>
</comment>
<feature type="signal peptide" evidence="1">
    <location>
        <begin position="1"/>
        <end position="20"/>
    </location>
</feature>
<evidence type="ECO:0000256" key="1">
    <source>
        <dbReference type="SAM" id="SignalP"/>
    </source>
</evidence>
<keyword evidence="1" id="KW-0732">Signal</keyword>
<organism evidence="2 3">
    <name type="scientific">Steinernema carpocapsae</name>
    <name type="common">Entomopathogenic nematode</name>
    <dbReference type="NCBI Taxonomy" id="34508"/>
    <lineage>
        <taxon>Eukaryota</taxon>
        <taxon>Metazoa</taxon>
        <taxon>Ecdysozoa</taxon>
        <taxon>Nematoda</taxon>
        <taxon>Chromadorea</taxon>
        <taxon>Rhabditida</taxon>
        <taxon>Tylenchina</taxon>
        <taxon>Panagrolaimomorpha</taxon>
        <taxon>Strongyloidoidea</taxon>
        <taxon>Steinernematidae</taxon>
        <taxon>Steinernema</taxon>
    </lineage>
</organism>
<feature type="chain" id="PRO_5020369295" description="Chondroitin proteoglycan 4 domain-containing protein" evidence="1">
    <location>
        <begin position="21"/>
        <end position="260"/>
    </location>
</feature>
<dbReference type="AlphaFoldDB" id="A0A4U5LNR8"/>
<proteinExistence type="predicted"/>